<feature type="region of interest" description="Disordered" evidence="1">
    <location>
        <begin position="1"/>
        <end position="23"/>
    </location>
</feature>
<evidence type="ECO:0000313" key="2">
    <source>
        <dbReference type="EMBL" id="EWT05402.1"/>
    </source>
</evidence>
<protein>
    <submittedName>
        <fullName evidence="2">Uncharacterized protein</fullName>
    </submittedName>
</protein>
<dbReference type="EMBL" id="AWQS01000116">
    <property type="protein sequence ID" value="EWT05402.1"/>
    <property type="molecule type" value="Genomic_DNA"/>
</dbReference>
<sequence>MTQQVSRGRVKACGADRCRGPVPAERHTVSSWFVKSRRSGVPGGSTLPSCLCPSGWAWSPPGSSSPSPPGRGPSTPWPTRSRPGGRARCGASSGNRSRC</sequence>
<keyword evidence="3" id="KW-1185">Reference proteome</keyword>
<proteinExistence type="predicted"/>
<dbReference type="AlphaFoldDB" id="W9GJR6"/>
<accession>W9GJR6</accession>
<gene>
    <name evidence="2" type="ORF">N864_04935</name>
</gene>
<organism evidence="2 3">
    <name type="scientific">Intrasporangium chromatireducens Q5-1</name>
    <dbReference type="NCBI Taxonomy" id="584657"/>
    <lineage>
        <taxon>Bacteria</taxon>
        <taxon>Bacillati</taxon>
        <taxon>Actinomycetota</taxon>
        <taxon>Actinomycetes</taxon>
        <taxon>Micrococcales</taxon>
        <taxon>Intrasporangiaceae</taxon>
        <taxon>Intrasporangium</taxon>
    </lineage>
</organism>
<evidence type="ECO:0000313" key="3">
    <source>
        <dbReference type="Proteomes" id="UP000019494"/>
    </source>
</evidence>
<name>W9GJR6_9MICO</name>
<evidence type="ECO:0000256" key="1">
    <source>
        <dbReference type="SAM" id="MobiDB-lite"/>
    </source>
</evidence>
<feature type="region of interest" description="Disordered" evidence="1">
    <location>
        <begin position="58"/>
        <end position="99"/>
    </location>
</feature>
<feature type="compositionally biased region" description="Basic and acidic residues" evidence="1">
    <location>
        <begin position="14"/>
        <end position="23"/>
    </location>
</feature>
<dbReference type="Proteomes" id="UP000019494">
    <property type="component" value="Unassembled WGS sequence"/>
</dbReference>
<comment type="caution">
    <text evidence="2">The sequence shown here is derived from an EMBL/GenBank/DDBJ whole genome shotgun (WGS) entry which is preliminary data.</text>
</comment>
<reference evidence="3" key="1">
    <citation type="submission" date="2013-08" db="EMBL/GenBank/DDBJ databases">
        <title>Intrasporangium oryzae NRRL B-24470.</title>
        <authorList>
            <person name="Liu H."/>
            <person name="Wang G."/>
        </authorList>
    </citation>
    <scope>NUCLEOTIDE SEQUENCE [LARGE SCALE GENOMIC DNA]</scope>
    <source>
        <strain evidence="3">Q5-1</strain>
    </source>
</reference>